<gene>
    <name evidence="2" type="ORF">DYB25_014087</name>
</gene>
<feature type="region of interest" description="Disordered" evidence="1">
    <location>
        <begin position="229"/>
        <end position="265"/>
    </location>
</feature>
<feature type="region of interest" description="Disordered" evidence="1">
    <location>
        <begin position="1"/>
        <end position="20"/>
    </location>
</feature>
<feature type="non-terminal residue" evidence="2">
    <location>
        <position position="603"/>
    </location>
</feature>
<name>A0A397A2K8_APHAT</name>
<protein>
    <recommendedName>
        <fullName evidence="4">Peptidase A2 domain-containing protein</fullName>
    </recommendedName>
</protein>
<dbReference type="InterPro" id="IPR043502">
    <property type="entry name" value="DNA/RNA_pol_sf"/>
</dbReference>
<proteinExistence type="predicted"/>
<dbReference type="VEuPathDB" id="FungiDB:H257_13377"/>
<dbReference type="SUPFAM" id="SSF56672">
    <property type="entry name" value="DNA/RNA polymerases"/>
    <property type="match status" value="1"/>
</dbReference>
<feature type="region of interest" description="Disordered" evidence="1">
    <location>
        <begin position="304"/>
        <end position="324"/>
    </location>
</feature>
<dbReference type="Proteomes" id="UP000266239">
    <property type="component" value="Unassembled WGS sequence"/>
</dbReference>
<evidence type="ECO:0000256" key="1">
    <source>
        <dbReference type="SAM" id="MobiDB-lite"/>
    </source>
</evidence>
<reference evidence="2 3" key="1">
    <citation type="submission" date="2018-08" db="EMBL/GenBank/DDBJ databases">
        <title>Aphanomyces genome sequencing and annotation.</title>
        <authorList>
            <person name="Minardi D."/>
            <person name="Oidtmann B."/>
            <person name="Van Der Giezen M."/>
            <person name="Studholme D.J."/>
        </authorList>
    </citation>
    <scope>NUCLEOTIDE SEQUENCE [LARGE SCALE GENOMIC DNA]</scope>
    <source>
        <strain evidence="2 3">Yx</strain>
    </source>
</reference>
<evidence type="ECO:0008006" key="4">
    <source>
        <dbReference type="Google" id="ProtNLM"/>
    </source>
</evidence>
<feature type="compositionally biased region" description="Basic and acidic residues" evidence="1">
    <location>
        <begin position="83"/>
        <end position="98"/>
    </location>
</feature>
<organism evidence="2 3">
    <name type="scientific">Aphanomyces astaci</name>
    <name type="common">Crayfish plague agent</name>
    <dbReference type="NCBI Taxonomy" id="112090"/>
    <lineage>
        <taxon>Eukaryota</taxon>
        <taxon>Sar</taxon>
        <taxon>Stramenopiles</taxon>
        <taxon>Oomycota</taxon>
        <taxon>Saprolegniomycetes</taxon>
        <taxon>Saprolegniales</taxon>
        <taxon>Verrucalvaceae</taxon>
        <taxon>Aphanomyces</taxon>
    </lineage>
</organism>
<evidence type="ECO:0000313" key="3">
    <source>
        <dbReference type="Proteomes" id="UP000266239"/>
    </source>
</evidence>
<dbReference type="AlphaFoldDB" id="A0A397A2K8"/>
<evidence type="ECO:0000313" key="2">
    <source>
        <dbReference type="EMBL" id="RHY02113.1"/>
    </source>
</evidence>
<accession>A0A397A2K8</accession>
<dbReference type="VEuPathDB" id="FungiDB:H257_16256"/>
<comment type="caution">
    <text evidence="2">The sequence shown here is derived from an EMBL/GenBank/DDBJ whole genome shotgun (WGS) entry which is preliminary data.</text>
</comment>
<dbReference type="EMBL" id="QUTA01008984">
    <property type="protein sequence ID" value="RHY02113.1"/>
    <property type="molecule type" value="Genomic_DNA"/>
</dbReference>
<sequence>MEFPGTGNEQALDVELPGRRQPMAVDEAWSYGRPATVAAPEFGGTSGTAPGPTLDKEDVDMGQNDVHLHNAPALPKNPTFKGSTKEERRPATKGKDPDDVSEGEWIAWFKQGFDVDPRALDTLKKRIKSAVVFDMSVPDADSRIGRMLDGLAAAIRRDRQEWVIREESQAIVKIITDAVKPASLHRAVTEQMALTRNKPLKKDVYRFVRWLREYAIGHERFVGYEEELKPPARPDLPKPPGSKVLGGPRGPRGDTKPLTPIPNAPAIGAPNNGCLKCKSTSHRVRECPGITPEEVKQLLRAHGSTFGRGRGEKGAPGVPGGRVATVKTNVPDAKRPELPAIVDGVLPVQASLLDSGADLSVASGGLVSALLAAGASPEITVMGPMELRPYGADSQVITVTKQVRLGSLEFKTACGPLMLRGLRVWVDETVAPVELTLGLPVMQKLGYNEQTLLENARRQQAVWDFGDQPITTPGVAMHRTLRMGELSEGIDDDEGMACATPELGNAPDDDGPVRIVLEAKVAEAATAGMPAAAVEQLRDLLMEFRDVFRLKFGRDPPVKVEPLKVRLKEGAVPVKSGLRRYPPTHMAFLEKHVRELEEAGLVY</sequence>
<feature type="region of interest" description="Disordered" evidence="1">
    <location>
        <begin position="37"/>
        <end position="100"/>
    </location>
</feature>